<organism evidence="2 3">
    <name type="scientific">Remersonia thermophila</name>
    <dbReference type="NCBI Taxonomy" id="72144"/>
    <lineage>
        <taxon>Eukaryota</taxon>
        <taxon>Fungi</taxon>
        <taxon>Dikarya</taxon>
        <taxon>Ascomycota</taxon>
        <taxon>Pezizomycotina</taxon>
        <taxon>Sordariomycetes</taxon>
        <taxon>Sordariomycetidae</taxon>
        <taxon>Sordariales</taxon>
        <taxon>Sordariales incertae sedis</taxon>
        <taxon>Remersonia</taxon>
    </lineage>
</organism>
<sequence length="76" mass="8166">MGEGNTTPTYTQPTQPPPPPPPTTTTPSTCAALIASAVTSPAPPDKQPLEAHRHWRWRQMTRRREGGEAAAAGWHG</sequence>
<dbReference type="RefSeq" id="XP_070866655.1">
    <property type="nucleotide sequence ID" value="XM_071011780.1"/>
</dbReference>
<name>A0ABR4DC77_9PEZI</name>
<dbReference type="GeneID" id="98126424"/>
<accession>A0ABR4DC77</accession>
<evidence type="ECO:0000256" key="1">
    <source>
        <dbReference type="SAM" id="MobiDB-lite"/>
    </source>
</evidence>
<gene>
    <name evidence="2" type="ORF">VTJ83DRAFT_5205</name>
</gene>
<protein>
    <submittedName>
        <fullName evidence="2">Uncharacterized protein</fullName>
    </submittedName>
</protein>
<keyword evidence="3" id="KW-1185">Reference proteome</keyword>
<comment type="caution">
    <text evidence="2">The sequence shown here is derived from an EMBL/GenBank/DDBJ whole genome shotgun (WGS) entry which is preliminary data.</text>
</comment>
<evidence type="ECO:0000313" key="3">
    <source>
        <dbReference type="Proteomes" id="UP001600064"/>
    </source>
</evidence>
<evidence type="ECO:0000313" key="2">
    <source>
        <dbReference type="EMBL" id="KAL2267928.1"/>
    </source>
</evidence>
<feature type="region of interest" description="Disordered" evidence="1">
    <location>
        <begin position="1"/>
        <end position="28"/>
    </location>
</feature>
<feature type="compositionally biased region" description="Pro residues" evidence="1">
    <location>
        <begin position="14"/>
        <end position="24"/>
    </location>
</feature>
<feature type="compositionally biased region" description="Low complexity" evidence="1">
    <location>
        <begin position="1"/>
        <end position="13"/>
    </location>
</feature>
<dbReference type="EMBL" id="JAZGUE010000004">
    <property type="protein sequence ID" value="KAL2267928.1"/>
    <property type="molecule type" value="Genomic_DNA"/>
</dbReference>
<dbReference type="Proteomes" id="UP001600064">
    <property type="component" value="Unassembled WGS sequence"/>
</dbReference>
<proteinExistence type="predicted"/>
<reference evidence="2 3" key="1">
    <citation type="journal article" date="2024" name="Commun. Biol.">
        <title>Comparative genomic analysis of thermophilic fungi reveals convergent evolutionary adaptations and gene losses.</title>
        <authorList>
            <person name="Steindorff A.S."/>
            <person name="Aguilar-Pontes M.V."/>
            <person name="Robinson A.J."/>
            <person name="Andreopoulos B."/>
            <person name="LaButti K."/>
            <person name="Kuo A."/>
            <person name="Mondo S."/>
            <person name="Riley R."/>
            <person name="Otillar R."/>
            <person name="Haridas S."/>
            <person name="Lipzen A."/>
            <person name="Grimwood J."/>
            <person name="Schmutz J."/>
            <person name="Clum A."/>
            <person name="Reid I.D."/>
            <person name="Moisan M.C."/>
            <person name="Butler G."/>
            <person name="Nguyen T.T.M."/>
            <person name="Dewar K."/>
            <person name="Conant G."/>
            <person name="Drula E."/>
            <person name="Henrissat B."/>
            <person name="Hansel C."/>
            <person name="Singer S."/>
            <person name="Hutchinson M.I."/>
            <person name="de Vries R.P."/>
            <person name="Natvig D.O."/>
            <person name="Powell A.J."/>
            <person name="Tsang A."/>
            <person name="Grigoriev I.V."/>
        </authorList>
    </citation>
    <scope>NUCLEOTIDE SEQUENCE [LARGE SCALE GENOMIC DNA]</scope>
    <source>
        <strain evidence="2 3">ATCC 22073</strain>
    </source>
</reference>